<keyword evidence="5" id="KW-1185">Reference proteome</keyword>
<dbReference type="AlphaFoldDB" id="A0A9P4N7V9"/>
<evidence type="ECO:0000313" key="4">
    <source>
        <dbReference type="EMBL" id="KAF2267479.1"/>
    </source>
</evidence>
<keyword evidence="3" id="KW-0732">Signal</keyword>
<proteinExistence type="predicted"/>
<sequence length="222" mass="25549">MAVQLLIILFSIFSSSLAAPIPRFRLPKRIDELNSLSKRPQSHIIAIGFAIAISIIIFSVIIFYLGVRRGLTGTWCCWRSSVSLPMTPIDHYFDHSMPKCVKNPKHPEHPDLHYSHHAIEPDIKDSLEISPVEKSPSFLELPADNNVPRLEGDRKTWRKSEKRSLYEMEGSCVQHQQYLTPSLDDEKRKLSEESKEESMDRSGIEYIRNFFGRKSDVGRARE</sequence>
<feature type="transmembrane region" description="Helical" evidence="2">
    <location>
        <begin position="42"/>
        <end position="65"/>
    </location>
</feature>
<organism evidence="4 5">
    <name type="scientific">Lojkania enalia</name>
    <dbReference type="NCBI Taxonomy" id="147567"/>
    <lineage>
        <taxon>Eukaryota</taxon>
        <taxon>Fungi</taxon>
        <taxon>Dikarya</taxon>
        <taxon>Ascomycota</taxon>
        <taxon>Pezizomycotina</taxon>
        <taxon>Dothideomycetes</taxon>
        <taxon>Pleosporomycetidae</taxon>
        <taxon>Pleosporales</taxon>
        <taxon>Pleosporales incertae sedis</taxon>
        <taxon>Lojkania</taxon>
    </lineage>
</organism>
<feature type="chain" id="PRO_5040153813" evidence="3">
    <location>
        <begin position="19"/>
        <end position="222"/>
    </location>
</feature>
<accession>A0A9P4N7V9</accession>
<evidence type="ECO:0000256" key="2">
    <source>
        <dbReference type="SAM" id="Phobius"/>
    </source>
</evidence>
<dbReference type="EMBL" id="ML986591">
    <property type="protein sequence ID" value="KAF2267479.1"/>
    <property type="molecule type" value="Genomic_DNA"/>
</dbReference>
<evidence type="ECO:0000313" key="5">
    <source>
        <dbReference type="Proteomes" id="UP000800093"/>
    </source>
</evidence>
<keyword evidence="2" id="KW-1133">Transmembrane helix</keyword>
<dbReference type="OrthoDB" id="3771823at2759"/>
<feature type="compositionally biased region" description="Basic and acidic residues" evidence="1">
    <location>
        <begin position="184"/>
        <end position="201"/>
    </location>
</feature>
<feature type="region of interest" description="Disordered" evidence="1">
    <location>
        <begin position="176"/>
        <end position="201"/>
    </location>
</feature>
<protein>
    <submittedName>
        <fullName evidence="4">Uncharacterized protein</fullName>
    </submittedName>
</protein>
<evidence type="ECO:0000256" key="1">
    <source>
        <dbReference type="SAM" id="MobiDB-lite"/>
    </source>
</evidence>
<feature type="signal peptide" evidence="3">
    <location>
        <begin position="1"/>
        <end position="18"/>
    </location>
</feature>
<reference evidence="5" key="1">
    <citation type="journal article" date="2020" name="Stud. Mycol.">
        <title>101 Dothideomycetes genomes: A test case for predicting lifestyles and emergence of pathogens.</title>
        <authorList>
            <person name="Haridas S."/>
            <person name="Albert R."/>
            <person name="Binder M."/>
            <person name="Bloem J."/>
            <person name="LaButti K."/>
            <person name="Salamov A."/>
            <person name="Andreopoulos B."/>
            <person name="Baker S."/>
            <person name="Barry K."/>
            <person name="Bills G."/>
            <person name="Bluhm B."/>
            <person name="Cannon C."/>
            <person name="Castanera R."/>
            <person name="Culley D."/>
            <person name="Daum C."/>
            <person name="Ezra D."/>
            <person name="Gonzalez J."/>
            <person name="Henrissat B."/>
            <person name="Kuo A."/>
            <person name="Liang C."/>
            <person name="Lipzen A."/>
            <person name="Lutzoni F."/>
            <person name="Magnuson J."/>
            <person name="Mondo S."/>
            <person name="Nolan M."/>
            <person name="Ohm R."/>
            <person name="Pangilinan J."/>
            <person name="Park H.-J."/>
            <person name="Ramirez L."/>
            <person name="Alfaro M."/>
            <person name="Sun H."/>
            <person name="Tritt A."/>
            <person name="Yoshinaga Y."/>
            <person name="Zwiers L.-H."/>
            <person name="Turgeon B."/>
            <person name="Goodwin S."/>
            <person name="Spatafora J."/>
            <person name="Crous P."/>
            <person name="Grigoriev I."/>
        </authorList>
    </citation>
    <scope>NUCLEOTIDE SEQUENCE [LARGE SCALE GENOMIC DNA]</scope>
    <source>
        <strain evidence="5">CBS 304.66</strain>
    </source>
</reference>
<keyword evidence="2" id="KW-0472">Membrane</keyword>
<keyword evidence="2" id="KW-0812">Transmembrane</keyword>
<evidence type="ECO:0000256" key="3">
    <source>
        <dbReference type="SAM" id="SignalP"/>
    </source>
</evidence>
<dbReference type="Proteomes" id="UP000800093">
    <property type="component" value="Unassembled WGS sequence"/>
</dbReference>
<name>A0A9P4N7V9_9PLEO</name>
<comment type="caution">
    <text evidence="4">The sequence shown here is derived from an EMBL/GenBank/DDBJ whole genome shotgun (WGS) entry which is preliminary data.</text>
</comment>
<gene>
    <name evidence="4" type="ORF">CC78DRAFT_530864</name>
</gene>